<dbReference type="PANTHER" id="PTHR30591:SF1">
    <property type="entry name" value="RECBCD ENZYME SUBUNIT RECC"/>
    <property type="match status" value="1"/>
</dbReference>
<keyword evidence="7" id="KW-0067">ATP-binding</keyword>
<proteinExistence type="predicted"/>
<gene>
    <name evidence="12" type="primary">addB</name>
    <name evidence="12" type="ORF">Heshes_05540</name>
</gene>
<evidence type="ECO:0000313" key="12">
    <source>
        <dbReference type="EMBL" id="GLV12870.1"/>
    </source>
</evidence>
<evidence type="ECO:0000256" key="4">
    <source>
        <dbReference type="ARBA" id="ARBA00022801"/>
    </source>
</evidence>
<evidence type="ECO:0000259" key="10">
    <source>
        <dbReference type="Pfam" id="PF12705"/>
    </source>
</evidence>
<evidence type="ECO:0000259" key="11">
    <source>
        <dbReference type="Pfam" id="PF21445"/>
    </source>
</evidence>
<evidence type="ECO:0000256" key="2">
    <source>
        <dbReference type="ARBA" id="ARBA00022741"/>
    </source>
</evidence>
<sequence length="1188" mass="132897">MAKSVQLWLGPTGSGRSQGVIEEIRKEVQARPIGAPLLWIVPDETAFAAEQMLMASIDSALRPEVITLRRLAERVRTSAGRGGRVINRVGRNILLRAAYEDVRDSLGPLKRAVAGTGLYEQILAVFDEMIRYEVDLQALEGAIETAAARIDEMDHPHHSRAAASLFGKLRDVCTLYVRYRELLQQHDLFDPALTLTDASHVADEVSWLRASQVFVDGFNLFAPQELRLITALIEQADRAVVVLGDVQPDDLVTFAQRRDSLAKWPRLQDWLHQCGSVDAERGDPAHLYSVARLVSILQERGISWETVSFTPGKRFAKPELLRLERALAGQPGNLDGHTESVRLWRAADEETEIQAVVDEIVSLLERGDALGREIAVVCPSLDNYGRRLAESFVQAGVAHAIDVFPTLDEHPLGHFLTKSIALVQSNMSAAAVASWIRSAYSGLSAEDRDRFDLYIRMYDVSGSAVWFQDQPWTFAQEVTDDAIETTREDQFANRIRMQLATKLQPFVAACSAPTIRLEDFAVAIWQLFQAFDVKAKVAAAVVNGDAQASVLAASVEEQAWNQCIALLDDLAGIYPDVRLPQRDVLNLVLDALRRERLATIPSSVDQVFICDYRRADHWTKPYVFVVGADDTHLPLRPGDTGILRDDEREMFTRAFGVPLGFTQTEQHLVFQRVAYQVLTRASKLLTVSWAVRAGVKEHEAAAHVRFVANALGVTVTDVQLPEAGPANDVQVPIVRPDRALHMLVQQLADVRRGVTWNEVLAAPTVQDVLDYFLDTSVERRQMLRGSLRGLVHRPNRGQLPPDLAEDLFGRPLRTSVHRLETFAACPERHFLQYGLKLEPLSFAAVRPQDVGTFLHDVAQALIARLLDLEATGVSLADADEQVVSAADAVFEEQIQRAKYRRLQAERVGGVSIADLLQGVQWLARAFWRQLHDSAFRPYGLERSYGLGEEAWPPLAWTTNEGTEVELRGRIDRVDLFERDGVSWFRILDYKSNANTKLDATKVFYGLQLQLLTYAEVVRRQLSEESSVAKPAGVHYMPLLASQGIKNAPQSLSRDKILGMYRAKGYMHASHDVIEAMDRQLIAGGVTPLFSGVLKTNGEYRKDAEVWSDEEWQHVTQFVWSWVERTANRIMAGDIGAQPYFIKHTDSGCTNCPFGMVCHFEHADHHASYRVLQTRTFADVLSAKEVESR</sequence>
<organism evidence="12 13">
    <name type="scientific">Alicyclobacillus hesperidum</name>
    <dbReference type="NCBI Taxonomy" id="89784"/>
    <lineage>
        <taxon>Bacteria</taxon>
        <taxon>Bacillati</taxon>
        <taxon>Bacillota</taxon>
        <taxon>Bacilli</taxon>
        <taxon>Bacillales</taxon>
        <taxon>Alicyclobacillaceae</taxon>
        <taxon>Alicyclobacillus</taxon>
    </lineage>
</organism>
<evidence type="ECO:0000256" key="1">
    <source>
        <dbReference type="ARBA" id="ARBA00022722"/>
    </source>
</evidence>
<reference evidence="12" key="1">
    <citation type="submission" date="2023-02" db="EMBL/GenBank/DDBJ databases">
        <title>Proposal of a novel subspecies: Alicyclobacillus hesperidum subspecies aegle.</title>
        <authorList>
            <person name="Goto K."/>
            <person name="Fujii T."/>
            <person name="Yasui K."/>
            <person name="Mochida K."/>
            <person name="Kato-Tanaka Y."/>
            <person name="Morohoshi S."/>
            <person name="An S.Y."/>
            <person name="Kasai H."/>
            <person name="Yokota A."/>
        </authorList>
    </citation>
    <scope>NUCLEOTIDE SEQUENCE</scope>
    <source>
        <strain evidence="12">DSM 12766</strain>
    </source>
</reference>
<evidence type="ECO:0000256" key="8">
    <source>
        <dbReference type="ARBA" id="ARBA00023125"/>
    </source>
</evidence>
<dbReference type="GO" id="GO:0006310">
    <property type="term" value="P:DNA recombination"/>
    <property type="evidence" value="ECO:0007669"/>
    <property type="project" value="TreeGrafter"/>
</dbReference>
<dbReference type="PANTHER" id="PTHR30591">
    <property type="entry name" value="RECBCD ENZYME SUBUNIT RECC"/>
    <property type="match status" value="1"/>
</dbReference>
<dbReference type="Proteomes" id="UP001157137">
    <property type="component" value="Unassembled WGS sequence"/>
</dbReference>
<feature type="domain" description="ATP-dependent helicase/deoxyribonuclease subunit B N-terminal" evidence="11">
    <location>
        <begin position="9"/>
        <end position="243"/>
    </location>
</feature>
<dbReference type="GO" id="GO:0006281">
    <property type="term" value="P:DNA repair"/>
    <property type="evidence" value="ECO:0007669"/>
    <property type="project" value="UniProtKB-KW"/>
</dbReference>
<dbReference type="SUPFAM" id="SSF52980">
    <property type="entry name" value="Restriction endonuclease-like"/>
    <property type="match status" value="1"/>
</dbReference>
<evidence type="ECO:0000256" key="6">
    <source>
        <dbReference type="ARBA" id="ARBA00022839"/>
    </source>
</evidence>
<dbReference type="InterPro" id="IPR011604">
    <property type="entry name" value="PDDEXK-like_dom_sf"/>
</dbReference>
<dbReference type="GO" id="GO:0004527">
    <property type="term" value="F:exonuclease activity"/>
    <property type="evidence" value="ECO:0007669"/>
    <property type="project" value="UniProtKB-KW"/>
</dbReference>
<protein>
    <submittedName>
        <fullName evidence="12">ATP-dependent helicase/deoxyribonuclease subunit B</fullName>
    </submittedName>
</protein>
<dbReference type="Gene3D" id="3.90.320.10">
    <property type="match status" value="1"/>
</dbReference>
<evidence type="ECO:0000313" key="13">
    <source>
        <dbReference type="Proteomes" id="UP001157137"/>
    </source>
</evidence>
<keyword evidence="8" id="KW-0238">DNA-binding</keyword>
<evidence type="ECO:0000256" key="3">
    <source>
        <dbReference type="ARBA" id="ARBA00022763"/>
    </source>
</evidence>
<dbReference type="RefSeq" id="WP_284225463.1">
    <property type="nucleotide sequence ID" value="NZ_BSRA01000002.1"/>
</dbReference>
<keyword evidence="2" id="KW-0547">Nucleotide-binding</keyword>
<keyword evidence="9" id="KW-0234">DNA repair</keyword>
<dbReference type="Gene3D" id="3.40.50.300">
    <property type="entry name" value="P-loop containing nucleotide triphosphate hydrolases"/>
    <property type="match status" value="4"/>
</dbReference>
<evidence type="ECO:0000256" key="9">
    <source>
        <dbReference type="ARBA" id="ARBA00023204"/>
    </source>
</evidence>
<comment type="caution">
    <text evidence="12">The sequence shown here is derived from an EMBL/GenBank/DDBJ whole genome shotgun (WGS) entry which is preliminary data.</text>
</comment>
<dbReference type="Pfam" id="PF12705">
    <property type="entry name" value="PDDEXK_1"/>
    <property type="match status" value="1"/>
</dbReference>
<dbReference type="AlphaFoldDB" id="A0AA37U3Y1"/>
<dbReference type="GO" id="GO:0003677">
    <property type="term" value="F:DNA binding"/>
    <property type="evidence" value="ECO:0007669"/>
    <property type="project" value="UniProtKB-KW"/>
</dbReference>
<dbReference type="InterPro" id="IPR049035">
    <property type="entry name" value="ADDB_N"/>
</dbReference>
<feature type="domain" description="PD-(D/E)XK endonuclease-like" evidence="10">
    <location>
        <begin position="814"/>
        <end position="1158"/>
    </location>
</feature>
<keyword evidence="6" id="KW-0269">Exonuclease</keyword>
<dbReference type="InterPro" id="IPR027417">
    <property type="entry name" value="P-loop_NTPase"/>
</dbReference>
<dbReference type="InterPro" id="IPR038726">
    <property type="entry name" value="PDDEXK_AddAB-type"/>
</dbReference>
<evidence type="ECO:0000256" key="7">
    <source>
        <dbReference type="ARBA" id="ARBA00022840"/>
    </source>
</evidence>
<dbReference type="InterPro" id="IPR011335">
    <property type="entry name" value="Restrct_endonuc-II-like"/>
</dbReference>
<dbReference type="GO" id="GO:0004386">
    <property type="term" value="F:helicase activity"/>
    <property type="evidence" value="ECO:0007669"/>
    <property type="project" value="UniProtKB-KW"/>
</dbReference>
<keyword evidence="5 12" id="KW-0347">Helicase</keyword>
<keyword evidence="1" id="KW-0540">Nuclease</keyword>
<dbReference type="Pfam" id="PF21445">
    <property type="entry name" value="ADDB_N"/>
    <property type="match status" value="1"/>
</dbReference>
<evidence type="ECO:0000256" key="5">
    <source>
        <dbReference type="ARBA" id="ARBA00022806"/>
    </source>
</evidence>
<name>A0AA37U3Y1_9BACL</name>
<accession>A0AA37U3Y1</accession>
<dbReference type="EMBL" id="BSRA01000002">
    <property type="protein sequence ID" value="GLV12870.1"/>
    <property type="molecule type" value="Genomic_DNA"/>
</dbReference>
<keyword evidence="4" id="KW-0378">Hydrolase</keyword>
<dbReference type="GO" id="GO:0005524">
    <property type="term" value="F:ATP binding"/>
    <property type="evidence" value="ECO:0007669"/>
    <property type="project" value="UniProtKB-KW"/>
</dbReference>
<dbReference type="SUPFAM" id="SSF52540">
    <property type="entry name" value="P-loop containing nucleoside triphosphate hydrolases"/>
    <property type="match status" value="1"/>
</dbReference>
<keyword evidence="3" id="KW-0227">DNA damage</keyword>